<organism evidence="1 2">
    <name type="scientific">Volvox reticuliferus</name>
    <dbReference type="NCBI Taxonomy" id="1737510"/>
    <lineage>
        <taxon>Eukaryota</taxon>
        <taxon>Viridiplantae</taxon>
        <taxon>Chlorophyta</taxon>
        <taxon>core chlorophytes</taxon>
        <taxon>Chlorophyceae</taxon>
        <taxon>CS clade</taxon>
        <taxon>Chlamydomonadales</taxon>
        <taxon>Volvocaceae</taxon>
        <taxon>Volvox</taxon>
    </lineage>
</organism>
<accession>A0A8J4GFG2</accession>
<name>A0A8J4GFG2_9CHLO</name>
<gene>
    <name evidence="1" type="ORF">Vretimale_10405</name>
</gene>
<sequence>MNYCAGFGALVRWTEVAGSTTAGWAAIATAPAPEAAALATIVWTPQMVRVFLSKLANIPVHMPHVLQAKRDLLDAAAVQWLQQKSGTCGGSRDNGGTGSIVASSSLPPPPLAIAPTPTAAAGLLARMRIAAGDTAYTPSQDLVVAIAAPHLLAGCRYDVNCNGGGVGSGRGGFDGGGAALAVVRLATEVARAGALPPLAAPPPSGTCQGTGK</sequence>
<evidence type="ECO:0000313" key="1">
    <source>
        <dbReference type="EMBL" id="GIM05997.1"/>
    </source>
</evidence>
<dbReference type="AlphaFoldDB" id="A0A8J4GFG2"/>
<dbReference type="Proteomes" id="UP000722791">
    <property type="component" value="Unassembled WGS sequence"/>
</dbReference>
<reference evidence="1" key="1">
    <citation type="journal article" date="2021" name="Proc. Natl. Acad. Sci. U.S.A.">
        <title>Three genomes in the algal genus Volvox reveal the fate of a haploid sex-determining region after a transition to homothallism.</title>
        <authorList>
            <person name="Yamamoto K."/>
            <person name="Hamaji T."/>
            <person name="Kawai-Toyooka H."/>
            <person name="Matsuzaki R."/>
            <person name="Takahashi F."/>
            <person name="Nishimura Y."/>
            <person name="Kawachi M."/>
            <person name="Noguchi H."/>
            <person name="Minakuchi Y."/>
            <person name="Umen J.G."/>
            <person name="Toyoda A."/>
            <person name="Nozaki H."/>
        </authorList>
    </citation>
    <scope>NUCLEOTIDE SEQUENCE</scope>
    <source>
        <strain evidence="1">NIES-3785</strain>
    </source>
</reference>
<protein>
    <submittedName>
        <fullName evidence="1">Uncharacterized protein</fullName>
    </submittedName>
</protein>
<dbReference type="EMBL" id="BNCQ01000020">
    <property type="protein sequence ID" value="GIM05997.1"/>
    <property type="molecule type" value="Genomic_DNA"/>
</dbReference>
<feature type="non-terminal residue" evidence="1">
    <location>
        <position position="212"/>
    </location>
</feature>
<comment type="caution">
    <text evidence="1">The sequence shown here is derived from an EMBL/GenBank/DDBJ whole genome shotgun (WGS) entry which is preliminary data.</text>
</comment>
<evidence type="ECO:0000313" key="2">
    <source>
        <dbReference type="Proteomes" id="UP000722791"/>
    </source>
</evidence>
<proteinExistence type="predicted"/>